<dbReference type="GO" id="GO:0003677">
    <property type="term" value="F:DNA binding"/>
    <property type="evidence" value="ECO:0007669"/>
    <property type="project" value="InterPro"/>
</dbReference>
<sequence length="256" mass="29100">MGRQEKPVVTANKALSQLAVWLRHQRSTAELSYSELAAATEYSATTLQRATTGERIPRLQVVESYARACGADVVVGRDLWRDARWMEHCNLSPTRRPHVPPPELITEPADLLEALREVYYKGGAIPVAEMERRAGLGRLPRSTVQRMLRGRATLELAQFMIFLEICGIPERELPVWRQTWMRAWRYRARESPDEGGHGASPAISVEVTDLLSDRIRNLQAELDMRREELVVQRRLHQQRLEQIAVETLGGCGPSWG</sequence>
<comment type="caution">
    <text evidence="2">The sequence shown here is derived from an EMBL/GenBank/DDBJ whole genome shotgun (WGS) entry which is preliminary data.</text>
</comment>
<evidence type="ECO:0000259" key="1">
    <source>
        <dbReference type="SMART" id="SM00530"/>
    </source>
</evidence>
<gene>
    <name evidence="2" type="ORF">G6045_28225</name>
</gene>
<dbReference type="Pfam" id="PF13560">
    <property type="entry name" value="HTH_31"/>
    <property type="match status" value="1"/>
</dbReference>
<dbReference type="Proteomes" id="UP000481109">
    <property type="component" value="Unassembled WGS sequence"/>
</dbReference>
<dbReference type="InterPro" id="IPR001387">
    <property type="entry name" value="Cro/C1-type_HTH"/>
</dbReference>
<dbReference type="CDD" id="cd00093">
    <property type="entry name" value="HTH_XRE"/>
    <property type="match status" value="1"/>
</dbReference>
<dbReference type="InterPro" id="IPR010982">
    <property type="entry name" value="Lambda_DNA-bd_dom_sf"/>
</dbReference>
<reference evidence="2 3" key="1">
    <citation type="submission" date="2020-02" db="EMBL/GenBank/DDBJ databases">
        <title>Whole-genome analyses of novel actinobacteria.</title>
        <authorList>
            <person name="Sahin N."/>
            <person name="Tokatli A."/>
        </authorList>
    </citation>
    <scope>NUCLEOTIDE SEQUENCE [LARGE SCALE GENOMIC DNA]</scope>
    <source>
        <strain evidence="2 3">YC504</strain>
    </source>
</reference>
<dbReference type="EMBL" id="JAAKZW010000155">
    <property type="protein sequence ID" value="NGO79510.1"/>
    <property type="molecule type" value="Genomic_DNA"/>
</dbReference>
<protein>
    <submittedName>
        <fullName evidence="2">Helix-turn-helix domain-containing protein</fullName>
    </submittedName>
</protein>
<dbReference type="AlphaFoldDB" id="A0A6G4XRU9"/>
<evidence type="ECO:0000313" key="2">
    <source>
        <dbReference type="EMBL" id="NGO79510.1"/>
    </source>
</evidence>
<dbReference type="SUPFAM" id="SSF47413">
    <property type="entry name" value="lambda repressor-like DNA-binding domains"/>
    <property type="match status" value="1"/>
</dbReference>
<dbReference type="SMART" id="SM00530">
    <property type="entry name" value="HTH_XRE"/>
    <property type="match status" value="2"/>
</dbReference>
<dbReference type="Gene3D" id="1.10.260.40">
    <property type="entry name" value="lambda repressor-like DNA-binding domains"/>
    <property type="match status" value="1"/>
</dbReference>
<organism evidence="2 3">
    <name type="scientific">Streptomyces mesophilus</name>
    <dbReference type="NCBI Taxonomy" id="1775132"/>
    <lineage>
        <taxon>Bacteria</taxon>
        <taxon>Bacillati</taxon>
        <taxon>Actinomycetota</taxon>
        <taxon>Actinomycetes</taxon>
        <taxon>Kitasatosporales</taxon>
        <taxon>Streptomycetaceae</taxon>
        <taxon>Streptomyces</taxon>
    </lineage>
</organism>
<evidence type="ECO:0000313" key="3">
    <source>
        <dbReference type="Proteomes" id="UP000481109"/>
    </source>
</evidence>
<feature type="domain" description="HTH cro/C1-type" evidence="1">
    <location>
        <begin position="111"/>
        <end position="173"/>
    </location>
</feature>
<feature type="domain" description="HTH cro/C1-type" evidence="1">
    <location>
        <begin position="21"/>
        <end position="76"/>
    </location>
</feature>
<name>A0A6G4XRU9_9ACTN</name>
<keyword evidence="3" id="KW-1185">Reference proteome</keyword>
<proteinExistence type="predicted"/>
<dbReference type="RefSeq" id="WP_165334953.1">
    <property type="nucleotide sequence ID" value="NZ_JAAKZW010000155.1"/>
</dbReference>
<accession>A0A6G4XRU9</accession>